<dbReference type="EMBL" id="LJJC01000004">
    <property type="protein sequence ID" value="KQL55024.1"/>
    <property type="molecule type" value="Genomic_DNA"/>
</dbReference>
<accession>A0A0Q3TM28</accession>
<protein>
    <recommendedName>
        <fullName evidence="5">DUF2512 family protein</fullName>
    </recommendedName>
</protein>
<feature type="transmembrane region" description="Helical" evidence="2">
    <location>
        <begin position="60"/>
        <end position="80"/>
    </location>
</feature>
<proteinExistence type="predicted"/>
<dbReference type="Pfam" id="PF10710">
    <property type="entry name" value="DUF2512"/>
    <property type="match status" value="1"/>
</dbReference>
<feature type="transmembrane region" description="Helical" evidence="2">
    <location>
        <begin position="33"/>
        <end position="53"/>
    </location>
</feature>
<feature type="transmembrane region" description="Helical" evidence="2">
    <location>
        <begin position="7"/>
        <end position="27"/>
    </location>
</feature>
<dbReference type="Proteomes" id="UP000051888">
    <property type="component" value="Unassembled WGS sequence"/>
</dbReference>
<keyword evidence="2" id="KW-0472">Membrane</keyword>
<sequence length="154" mass="17741">MNHAKAFILKFIATFVVLYIILGVVYNMALRDVFFISLVLGVVAYILGDLFILPRTNNTMATISDFVLSLIVIWVLGKALGYDRNLLLISFISSLVVTVFEFFFHIYVAKLFDTGRERRDEINTNQRNLKYQTETSEEIYPVSPNQDNDTDKDR</sequence>
<dbReference type="STRING" id="157838.AN964_16940"/>
<comment type="caution">
    <text evidence="3">The sequence shown here is derived from an EMBL/GenBank/DDBJ whole genome shotgun (WGS) entry which is preliminary data.</text>
</comment>
<evidence type="ECO:0000256" key="2">
    <source>
        <dbReference type="SAM" id="Phobius"/>
    </source>
</evidence>
<gene>
    <name evidence="3" type="ORF">AN964_16940</name>
</gene>
<dbReference type="OrthoDB" id="2111682at2"/>
<feature type="region of interest" description="Disordered" evidence="1">
    <location>
        <begin position="134"/>
        <end position="154"/>
    </location>
</feature>
<dbReference type="AlphaFoldDB" id="A0A0Q3TM28"/>
<evidence type="ECO:0000313" key="4">
    <source>
        <dbReference type="Proteomes" id="UP000051888"/>
    </source>
</evidence>
<evidence type="ECO:0000313" key="3">
    <source>
        <dbReference type="EMBL" id="KQL55024.1"/>
    </source>
</evidence>
<dbReference type="InterPro" id="IPR019649">
    <property type="entry name" value="DUF2512"/>
</dbReference>
<reference evidence="3 4" key="1">
    <citation type="submission" date="2015-09" db="EMBL/GenBank/DDBJ databases">
        <title>Genome sequencing project for genomic taxonomy and phylogenomics of Bacillus-like bacteria.</title>
        <authorList>
            <person name="Liu B."/>
            <person name="Wang J."/>
            <person name="Zhu Y."/>
            <person name="Liu G."/>
            <person name="Chen Q."/>
            <person name="Chen Z."/>
            <person name="Lan J."/>
            <person name="Che J."/>
            <person name="Ge C."/>
            <person name="Shi H."/>
            <person name="Pan Z."/>
            <person name="Liu X."/>
        </authorList>
    </citation>
    <scope>NUCLEOTIDE SEQUENCE [LARGE SCALE GENOMIC DNA]</scope>
    <source>
        <strain evidence="3 4">LMG 18435</strain>
    </source>
</reference>
<keyword evidence="4" id="KW-1185">Reference proteome</keyword>
<keyword evidence="2" id="KW-1133">Transmembrane helix</keyword>
<evidence type="ECO:0000256" key="1">
    <source>
        <dbReference type="SAM" id="MobiDB-lite"/>
    </source>
</evidence>
<keyword evidence="2" id="KW-0812">Transmembrane</keyword>
<feature type="transmembrane region" description="Helical" evidence="2">
    <location>
        <begin position="86"/>
        <end position="109"/>
    </location>
</feature>
<evidence type="ECO:0008006" key="5">
    <source>
        <dbReference type="Google" id="ProtNLM"/>
    </source>
</evidence>
<dbReference type="PATRIC" id="fig|157838.3.peg.3749"/>
<dbReference type="RefSeq" id="WP_055740819.1">
    <property type="nucleotide sequence ID" value="NZ_JAAIWL010000035.1"/>
</dbReference>
<organism evidence="3 4">
    <name type="scientific">Heyndrickxia shackletonii</name>
    <dbReference type="NCBI Taxonomy" id="157838"/>
    <lineage>
        <taxon>Bacteria</taxon>
        <taxon>Bacillati</taxon>
        <taxon>Bacillota</taxon>
        <taxon>Bacilli</taxon>
        <taxon>Bacillales</taxon>
        <taxon>Bacillaceae</taxon>
        <taxon>Heyndrickxia</taxon>
    </lineage>
</organism>
<name>A0A0Q3TM28_9BACI</name>